<sequence>SGGEYLIMVTFGTALISLILIVFIALPFSQVAEKESGLTKQIKYLETISDLEENISGMEKRAFEAESEDRYLMNKLSRLKSENDAGILRYGKCLEKNLVLEKKIVVTEDEARTYSQQAAQLDVQCLTNELLNSTQKLKSVEEICVRLESSNKSLKTKATDLPKRIMLKDKELSHKHDEMEKLQSYAKNEHTHYVQTKAALETSQILYTQSQEEQRNLVLELKNGLQMVKDLEICKLDKK</sequence>
<feature type="non-terminal residue" evidence="2">
    <location>
        <position position="1"/>
    </location>
</feature>
<protein>
    <submittedName>
        <fullName evidence="2">Protein NETWORKED 1A</fullName>
    </submittedName>
</protein>
<organism evidence="2">
    <name type="scientific">Tanacetum cinerariifolium</name>
    <name type="common">Dalmatian daisy</name>
    <name type="synonym">Chrysanthemum cinerariifolium</name>
    <dbReference type="NCBI Taxonomy" id="118510"/>
    <lineage>
        <taxon>Eukaryota</taxon>
        <taxon>Viridiplantae</taxon>
        <taxon>Streptophyta</taxon>
        <taxon>Embryophyta</taxon>
        <taxon>Tracheophyta</taxon>
        <taxon>Spermatophyta</taxon>
        <taxon>Magnoliopsida</taxon>
        <taxon>eudicotyledons</taxon>
        <taxon>Gunneridae</taxon>
        <taxon>Pentapetalae</taxon>
        <taxon>asterids</taxon>
        <taxon>campanulids</taxon>
        <taxon>Asterales</taxon>
        <taxon>Asteraceae</taxon>
        <taxon>Asteroideae</taxon>
        <taxon>Anthemideae</taxon>
        <taxon>Anthemidinae</taxon>
        <taxon>Tanacetum</taxon>
    </lineage>
</organism>
<dbReference type="GO" id="GO:0005886">
    <property type="term" value="C:plasma membrane"/>
    <property type="evidence" value="ECO:0007669"/>
    <property type="project" value="TreeGrafter"/>
</dbReference>
<proteinExistence type="predicted"/>
<gene>
    <name evidence="2" type="ORF">Tci_357641</name>
</gene>
<name>A0A699HAW3_TANCI</name>
<keyword evidence="1" id="KW-0812">Transmembrane</keyword>
<reference evidence="2" key="1">
    <citation type="journal article" date="2019" name="Sci. Rep.">
        <title>Draft genome of Tanacetum cinerariifolium, the natural source of mosquito coil.</title>
        <authorList>
            <person name="Yamashiro T."/>
            <person name="Shiraishi A."/>
            <person name="Satake H."/>
            <person name="Nakayama K."/>
        </authorList>
    </citation>
    <scope>NUCLEOTIDE SEQUENCE</scope>
</reference>
<dbReference type="AlphaFoldDB" id="A0A699HAW3"/>
<accession>A0A699HAW3</accession>
<evidence type="ECO:0000313" key="2">
    <source>
        <dbReference type="EMBL" id="GEX85666.1"/>
    </source>
</evidence>
<keyword evidence="1" id="KW-1133">Transmembrane helix</keyword>
<dbReference type="PANTHER" id="PTHR32258">
    <property type="entry name" value="PROTEIN NETWORKED 4A"/>
    <property type="match status" value="1"/>
</dbReference>
<dbReference type="PANTHER" id="PTHR32258:SF6">
    <property type="entry name" value="PROTEIN NETWORKED 1A"/>
    <property type="match status" value="1"/>
</dbReference>
<dbReference type="InterPro" id="IPR051861">
    <property type="entry name" value="NET_actin-binding_domain"/>
</dbReference>
<dbReference type="GO" id="GO:0051015">
    <property type="term" value="F:actin filament binding"/>
    <property type="evidence" value="ECO:0007669"/>
    <property type="project" value="TreeGrafter"/>
</dbReference>
<feature type="transmembrane region" description="Helical" evidence="1">
    <location>
        <begin position="6"/>
        <end position="26"/>
    </location>
</feature>
<comment type="caution">
    <text evidence="2">The sequence shown here is derived from an EMBL/GenBank/DDBJ whole genome shotgun (WGS) entry which is preliminary data.</text>
</comment>
<dbReference type="EMBL" id="BKCJ010134707">
    <property type="protein sequence ID" value="GEX85666.1"/>
    <property type="molecule type" value="Genomic_DNA"/>
</dbReference>
<keyword evidence="1" id="KW-0472">Membrane</keyword>
<evidence type="ECO:0000256" key="1">
    <source>
        <dbReference type="SAM" id="Phobius"/>
    </source>
</evidence>